<dbReference type="Proteomes" id="UP000641932">
    <property type="component" value="Unassembled WGS sequence"/>
</dbReference>
<name>A0A918DYX3_9ACTN</name>
<dbReference type="SUPFAM" id="SSF53254">
    <property type="entry name" value="Phosphoglycerate mutase-like"/>
    <property type="match status" value="1"/>
</dbReference>
<dbReference type="SMART" id="SM00855">
    <property type="entry name" value="PGAM"/>
    <property type="match status" value="1"/>
</dbReference>
<dbReference type="RefSeq" id="WP_189132218.1">
    <property type="nucleotide sequence ID" value="NZ_BMMS01000012.1"/>
</dbReference>
<dbReference type="PANTHER" id="PTHR48100:SF15">
    <property type="entry name" value="SEDOHEPTULOSE 1,7-BISPHOSPHATASE"/>
    <property type="match status" value="1"/>
</dbReference>
<accession>A0A918DYX3</accession>
<dbReference type="InterPro" id="IPR013078">
    <property type="entry name" value="His_Pase_superF_clade-1"/>
</dbReference>
<reference evidence="2" key="1">
    <citation type="journal article" date="2014" name="Int. J. Syst. Evol. Microbiol.">
        <title>Complete genome sequence of Corynebacterium casei LMG S-19264T (=DSM 44701T), isolated from a smear-ripened cheese.</title>
        <authorList>
            <consortium name="US DOE Joint Genome Institute (JGI-PGF)"/>
            <person name="Walter F."/>
            <person name="Albersmeier A."/>
            <person name="Kalinowski J."/>
            <person name="Ruckert C."/>
        </authorList>
    </citation>
    <scope>NUCLEOTIDE SEQUENCE</scope>
    <source>
        <strain evidence="2">CGMCC 4.7201</strain>
    </source>
</reference>
<dbReference type="PANTHER" id="PTHR48100">
    <property type="entry name" value="BROAD-SPECIFICITY PHOSPHATASE YOR283W-RELATED"/>
    <property type="match status" value="1"/>
</dbReference>
<organism evidence="2 3">
    <name type="scientific">Wenjunlia tyrosinilytica</name>
    <dbReference type="NCBI Taxonomy" id="1544741"/>
    <lineage>
        <taxon>Bacteria</taxon>
        <taxon>Bacillati</taxon>
        <taxon>Actinomycetota</taxon>
        <taxon>Actinomycetes</taxon>
        <taxon>Kitasatosporales</taxon>
        <taxon>Streptomycetaceae</taxon>
        <taxon>Wenjunlia</taxon>
    </lineage>
</organism>
<proteinExistence type="predicted"/>
<dbReference type="CDD" id="cd07067">
    <property type="entry name" value="HP_PGM_like"/>
    <property type="match status" value="1"/>
</dbReference>
<dbReference type="GO" id="GO:0070297">
    <property type="term" value="P:regulation of phosphorelay signal transduction system"/>
    <property type="evidence" value="ECO:0007669"/>
    <property type="project" value="TreeGrafter"/>
</dbReference>
<dbReference type="AlphaFoldDB" id="A0A918DYX3"/>
<dbReference type="EMBL" id="BMMS01000012">
    <property type="protein sequence ID" value="GGO88847.1"/>
    <property type="molecule type" value="Genomic_DNA"/>
</dbReference>
<dbReference type="GO" id="GO:0101006">
    <property type="term" value="F:protein histidine phosphatase activity"/>
    <property type="evidence" value="ECO:0007669"/>
    <property type="project" value="TreeGrafter"/>
</dbReference>
<dbReference type="Pfam" id="PF00300">
    <property type="entry name" value="His_Phos_1"/>
    <property type="match status" value="1"/>
</dbReference>
<feature type="binding site" evidence="1">
    <location>
        <begin position="22"/>
        <end position="23"/>
    </location>
    <ligand>
        <name>substrate</name>
    </ligand>
</feature>
<sequence>MPARVILVRHGQTQWSLSNQHTGRTDIPLTEEGRRTVRLLGERLEGAPWNGLKDAVVRTSPRVRATETCRLAGFGDRCEPWDTLAEWDYGEYEGRTTEEIRTERPGWMIWRDGVPGGERLEDVAARADKVVEWVRGGDRDVLVFSHGHFSRTLAARWLGLGPARGAAMPLAPAALSVLGWSYDQPALERWNDTAHLEG</sequence>
<dbReference type="InterPro" id="IPR029033">
    <property type="entry name" value="His_PPase_superfam"/>
</dbReference>
<keyword evidence="3" id="KW-1185">Reference proteome</keyword>
<dbReference type="Gene3D" id="3.40.50.1240">
    <property type="entry name" value="Phosphoglycerate mutase-like"/>
    <property type="match status" value="1"/>
</dbReference>
<gene>
    <name evidence="2" type="ORF">GCM10012280_30610</name>
</gene>
<evidence type="ECO:0000256" key="1">
    <source>
        <dbReference type="PIRSR" id="PIRSR613078-2"/>
    </source>
</evidence>
<reference evidence="2" key="2">
    <citation type="submission" date="2020-09" db="EMBL/GenBank/DDBJ databases">
        <authorList>
            <person name="Sun Q."/>
            <person name="Zhou Y."/>
        </authorList>
    </citation>
    <scope>NUCLEOTIDE SEQUENCE</scope>
    <source>
        <strain evidence="2">CGMCC 4.7201</strain>
    </source>
</reference>
<evidence type="ECO:0000313" key="2">
    <source>
        <dbReference type="EMBL" id="GGO88847.1"/>
    </source>
</evidence>
<comment type="caution">
    <text evidence="2">The sequence shown here is derived from an EMBL/GenBank/DDBJ whole genome shotgun (WGS) entry which is preliminary data.</text>
</comment>
<dbReference type="InterPro" id="IPR050275">
    <property type="entry name" value="PGM_Phosphatase"/>
</dbReference>
<protein>
    <submittedName>
        <fullName evidence="2">Histidine phosphatase</fullName>
    </submittedName>
</protein>
<evidence type="ECO:0000313" key="3">
    <source>
        <dbReference type="Proteomes" id="UP000641932"/>
    </source>
</evidence>
<feature type="binding site" evidence="1">
    <location>
        <position position="64"/>
    </location>
    <ligand>
        <name>substrate</name>
    </ligand>
</feature>